<dbReference type="KEGG" id="fpf:DCC35_14300"/>
<evidence type="ECO:0000256" key="1">
    <source>
        <dbReference type="SAM" id="Phobius"/>
    </source>
</evidence>
<gene>
    <name evidence="2" type="ORF">DCC35_14300</name>
</gene>
<keyword evidence="1" id="KW-0812">Transmembrane</keyword>
<dbReference type="EMBL" id="CP028923">
    <property type="protein sequence ID" value="QCK15832.1"/>
    <property type="molecule type" value="Genomic_DNA"/>
</dbReference>
<dbReference type="Proteomes" id="UP000298616">
    <property type="component" value="Chromosome"/>
</dbReference>
<keyword evidence="1" id="KW-1133">Transmembrane helix</keyword>
<feature type="transmembrane region" description="Helical" evidence="1">
    <location>
        <begin position="85"/>
        <end position="103"/>
    </location>
</feature>
<protein>
    <recommendedName>
        <fullName evidence="4">Seryl-tRNA synthetase</fullName>
    </recommendedName>
</protein>
<keyword evidence="1" id="KW-0472">Membrane</keyword>
<proteinExistence type="predicted"/>
<evidence type="ECO:0000313" key="3">
    <source>
        <dbReference type="Proteomes" id="UP000298616"/>
    </source>
</evidence>
<evidence type="ECO:0008006" key="4">
    <source>
        <dbReference type="Google" id="ProtNLM"/>
    </source>
</evidence>
<evidence type="ECO:0000313" key="2">
    <source>
        <dbReference type="EMBL" id="QCK15832.1"/>
    </source>
</evidence>
<dbReference type="RefSeq" id="WP_137091429.1">
    <property type="nucleotide sequence ID" value="NZ_CP028923.1"/>
</dbReference>
<sequence>MRKSILIILFTAFSTILFAGEIKPLDKETIKNMTDQQRTERVRLLEERIKEIENMDLKSMKRPERKDIKKELRGIKKEMKQHASGGIYIGAGVLILIIILLLIL</sequence>
<dbReference type="AlphaFoldDB" id="A0A4D7JT24"/>
<organism evidence="2 3">
    <name type="scientific">Mangrovivirga cuniculi</name>
    <dbReference type="NCBI Taxonomy" id="2715131"/>
    <lineage>
        <taxon>Bacteria</taxon>
        <taxon>Pseudomonadati</taxon>
        <taxon>Bacteroidota</taxon>
        <taxon>Cytophagia</taxon>
        <taxon>Cytophagales</taxon>
        <taxon>Mangrovivirgaceae</taxon>
        <taxon>Mangrovivirga</taxon>
    </lineage>
</organism>
<keyword evidence="3" id="KW-1185">Reference proteome</keyword>
<reference evidence="2 3" key="1">
    <citation type="submission" date="2018-04" db="EMBL/GenBank/DDBJ databases">
        <title>Complete genome uncultured novel isolate.</title>
        <authorList>
            <person name="Merlino G."/>
        </authorList>
    </citation>
    <scope>NUCLEOTIDE SEQUENCE [LARGE SCALE GENOMIC DNA]</scope>
    <source>
        <strain evidence="3">R1DC9</strain>
    </source>
</reference>
<name>A0A4D7JT24_9BACT</name>
<accession>A0A4D7JT24</accession>